<accession>A0A2H0WYW6</accession>
<gene>
    <name evidence="2" type="ORF">COT54_02695</name>
</gene>
<dbReference type="Gene3D" id="3.30.460.10">
    <property type="entry name" value="Beta Polymerase, domain 2"/>
    <property type="match status" value="1"/>
</dbReference>
<dbReference type="InterPro" id="IPR002934">
    <property type="entry name" value="Polymerase_NTP_transf_dom"/>
</dbReference>
<proteinExistence type="predicted"/>
<evidence type="ECO:0000259" key="1">
    <source>
        <dbReference type="Pfam" id="PF01909"/>
    </source>
</evidence>
<dbReference type="SUPFAM" id="SSF81301">
    <property type="entry name" value="Nucleotidyltransferase"/>
    <property type="match status" value="1"/>
</dbReference>
<organism evidence="2 3">
    <name type="scientific">Candidatus Collierbacteria bacterium CG09_land_8_20_14_0_10_46_12</name>
    <dbReference type="NCBI Taxonomy" id="1974533"/>
    <lineage>
        <taxon>Bacteria</taxon>
        <taxon>Candidatus Collieribacteriota</taxon>
    </lineage>
</organism>
<feature type="domain" description="Polymerase nucleotidyl transferase" evidence="1">
    <location>
        <begin position="19"/>
        <end position="74"/>
    </location>
</feature>
<dbReference type="Proteomes" id="UP000229574">
    <property type="component" value="Unassembled WGS sequence"/>
</dbReference>
<dbReference type="InterPro" id="IPR043519">
    <property type="entry name" value="NT_sf"/>
</dbReference>
<evidence type="ECO:0000313" key="2">
    <source>
        <dbReference type="EMBL" id="PIS17807.1"/>
    </source>
</evidence>
<dbReference type="EMBL" id="PEYY01000109">
    <property type="protein sequence ID" value="PIS17807.1"/>
    <property type="molecule type" value="Genomic_DNA"/>
</dbReference>
<dbReference type="Pfam" id="PF01909">
    <property type="entry name" value="NTP_transf_2"/>
    <property type="match status" value="1"/>
</dbReference>
<comment type="caution">
    <text evidence="2">The sequence shown here is derived from an EMBL/GenBank/DDBJ whole genome shotgun (WGS) entry which is preliminary data.</text>
</comment>
<evidence type="ECO:0000313" key="3">
    <source>
        <dbReference type="Proteomes" id="UP000229574"/>
    </source>
</evidence>
<protein>
    <recommendedName>
        <fullName evidence="1">Polymerase nucleotidyl transferase domain-containing protein</fullName>
    </recommendedName>
</protein>
<sequence>MVKKTIKPNILKLVKQYGQLVKHKWPVDQVILFGSQAKGTTHEWSDIDICIVSPQFGKDFFDEKSQLRRLTDKISSKIEPTPMNPIALQSKYNTLSTEIRKYGIEVKI</sequence>
<dbReference type="AlphaFoldDB" id="A0A2H0WYW6"/>
<name>A0A2H0WYW6_9BACT</name>
<dbReference type="PANTHER" id="PTHR43449">
    <property type="entry name" value="NUCLEOTIDYLTRANSFERASE"/>
    <property type="match status" value="1"/>
</dbReference>
<dbReference type="CDD" id="cd05403">
    <property type="entry name" value="NT_KNTase_like"/>
    <property type="match status" value="1"/>
</dbReference>
<reference evidence="3" key="1">
    <citation type="submission" date="2017-09" db="EMBL/GenBank/DDBJ databases">
        <title>Depth-based differentiation of microbial function through sediment-hosted aquifers and enrichment of novel symbionts in the deep terrestrial subsurface.</title>
        <authorList>
            <person name="Probst A.J."/>
            <person name="Ladd B."/>
            <person name="Jarett J.K."/>
            <person name="Geller-Mcgrath D.E."/>
            <person name="Sieber C.M.K."/>
            <person name="Emerson J.B."/>
            <person name="Anantharaman K."/>
            <person name="Thomas B.C."/>
            <person name="Malmstrom R."/>
            <person name="Stieglmeier M."/>
            <person name="Klingl A."/>
            <person name="Woyke T."/>
            <person name="Ryan C.M."/>
            <person name="Banfield J.F."/>
        </authorList>
    </citation>
    <scope>NUCLEOTIDE SEQUENCE [LARGE SCALE GENOMIC DNA]</scope>
</reference>
<dbReference type="GO" id="GO:0016779">
    <property type="term" value="F:nucleotidyltransferase activity"/>
    <property type="evidence" value="ECO:0007669"/>
    <property type="project" value="InterPro"/>
</dbReference>
<dbReference type="PANTHER" id="PTHR43449:SF1">
    <property type="entry name" value="POLYMERASE BETA NUCLEOTIDYLTRANSFERASE DOMAIN-CONTAINING PROTEIN"/>
    <property type="match status" value="1"/>
</dbReference>